<accession>A0ACA9RZH0</accession>
<protein>
    <submittedName>
        <fullName evidence="1">30591_t:CDS:1</fullName>
    </submittedName>
</protein>
<sequence length="108" mass="12281">VDKNKPLGEAHIIHSNSIKALEEDLKRMDLFTTLVKKKPTSLTDLAKLLGKDYTNVLNEVQILESMGIIKLEKEAEEIRPIALYEQIIFDFSVQQPLINMIQMETVTG</sequence>
<evidence type="ECO:0000313" key="2">
    <source>
        <dbReference type="Proteomes" id="UP000789920"/>
    </source>
</evidence>
<proteinExistence type="predicted"/>
<evidence type="ECO:0000313" key="1">
    <source>
        <dbReference type="EMBL" id="CAG8817005.1"/>
    </source>
</evidence>
<organism evidence="1 2">
    <name type="scientific">Racocetra persica</name>
    <dbReference type="NCBI Taxonomy" id="160502"/>
    <lineage>
        <taxon>Eukaryota</taxon>
        <taxon>Fungi</taxon>
        <taxon>Fungi incertae sedis</taxon>
        <taxon>Mucoromycota</taxon>
        <taxon>Glomeromycotina</taxon>
        <taxon>Glomeromycetes</taxon>
        <taxon>Diversisporales</taxon>
        <taxon>Gigasporaceae</taxon>
        <taxon>Racocetra</taxon>
    </lineage>
</organism>
<reference evidence="1" key="1">
    <citation type="submission" date="2021-06" db="EMBL/GenBank/DDBJ databases">
        <authorList>
            <person name="Kallberg Y."/>
            <person name="Tangrot J."/>
            <person name="Rosling A."/>
        </authorList>
    </citation>
    <scope>NUCLEOTIDE SEQUENCE</scope>
    <source>
        <strain evidence="1">MA461A</strain>
    </source>
</reference>
<gene>
    <name evidence="1" type="ORF">RPERSI_LOCUS24581</name>
</gene>
<feature type="non-terminal residue" evidence="1">
    <location>
        <position position="1"/>
    </location>
</feature>
<dbReference type="Proteomes" id="UP000789920">
    <property type="component" value="Unassembled WGS sequence"/>
</dbReference>
<keyword evidence="2" id="KW-1185">Reference proteome</keyword>
<comment type="caution">
    <text evidence="1">The sequence shown here is derived from an EMBL/GenBank/DDBJ whole genome shotgun (WGS) entry which is preliminary data.</text>
</comment>
<dbReference type="EMBL" id="CAJVQC010079276">
    <property type="protein sequence ID" value="CAG8817005.1"/>
    <property type="molecule type" value="Genomic_DNA"/>
</dbReference>
<name>A0ACA9RZH0_9GLOM</name>